<name>A0AAD1YSE1_9LAMI</name>
<proteinExistence type="predicted"/>
<evidence type="ECO:0000313" key="1">
    <source>
        <dbReference type="EMBL" id="CAI9755406.1"/>
    </source>
</evidence>
<keyword evidence="2" id="KW-1185">Reference proteome</keyword>
<evidence type="ECO:0000313" key="2">
    <source>
        <dbReference type="Proteomes" id="UP000834106"/>
    </source>
</evidence>
<dbReference type="PANTHER" id="PTHR33623">
    <property type="entry name" value="OS04G0572500 PROTEIN"/>
    <property type="match status" value="1"/>
</dbReference>
<dbReference type="EMBL" id="OU503037">
    <property type="protein sequence ID" value="CAI9755406.1"/>
    <property type="molecule type" value="Genomic_DNA"/>
</dbReference>
<reference evidence="1" key="1">
    <citation type="submission" date="2023-05" db="EMBL/GenBank/DDBJ databases">
        <authorList>
            <person name="Huff M."/>
        </authorList>
    </citation>
    <scope>NUCLEOTIDE SEQUENCE</scope>
</reference>
<protein>
    <recommendedName>
        <fullName evidence="3">DUF4378 domain-containing protein</fullName>
    </recommendedName>
</protein>
<sequence>MSIYLIEKEWGNKEKEQFSPVSILDCPFEDDDEVSLPFQHKLALMEGTKKKLMKKLQRFECQTLLEPVNLVNRFTGQESDDAESIESSLQHFEEKIISNIEEEENQAEQKALELFHLIKSTMPSLHLKLSAETLLLDYFREKITNECLLSEKKRVEKSFYGEIFDQARDWINGHPHELFLESGVQKKRQAYVKDMEKGREWTTFDEQIKEVALDLEAEVYGCLINELLLDLKSMLT</sequence>
<dbReference type="Proteomes" id="UP000834106">
    <property type="component" value="Chromosome 2"/>
</dbReference>
<dbReference type="AlphaFoldDB" id="A0AAD1YSE1"/>
<dbReference type="PANTHER" id="PTHR33623:SF4">
    <property type="entry name" value="DUF4378 DOMAIN-CONTAINING PROTEIN"/>
    <property type="match status" value="1"/>
</dbReference>
<evidence type="ECO:0008006" key="3">
    <source>
        <dbReference type="Google" id="ProtNLM"/>
    </source>
</evidence>
<organism evidence="1 2">
    <name type="scientific">Fraxinus pennsylvanica</name>
    <dbReference type="NCBI Taxonomy" id="56036"/>
    <lineage>
        <taxon>Eukaryota</taxon>
        <taxon>Viridiplantae</taxon>
        <taxon>Streptophyta</taxon>
        <taxon>Embryophyta</taxon>
        <taxon>Tracheophyta</taxon>
        <taxon>Spermatophyta</taxon>
        <taxon>Magnoliopsida</taxon>
        <taxon>eudicotyledons</taxon>
        <taxon>Gunneridae</taxon>
        <taxon>Pentapetalae</taxon>
        <taxon>asterids</taxon>
        <taxon>lamiids</taxon>
        <taxon>Lamiales</taxon>
        <taxon>Oleaceae</taxon>
        <taxon>Oleeae</taxon>
        <taxon>Fraxinus</taxon>
    </lineage>
</organism>
<accession>A0AAD1YSE1</accession>
<gene>
    <name evidence="1" type="ORF">FPE_LOCUS2837</name>
</gene>